<sequence length="1120" mass="128569">MLDSIDNGPLVYPVVEEDGHTRPKKYSELTDAQQLQDDYDVQATNIILHGLPPKVLYNLFDKFAFVQGESFYEYYWRFSQLINDMHTIGMTIQKVQVNTNCDQLYAYLSQHERHAQEQGEDPIDCINKAISFLFAVASRFSPSNNQLRTSSNPRNQATIEDERVTVQQIQGRQTQNFAGRGNRRIGTTSRGNYTASQPKVVKFYNCLGEWNMTEDLDAYDSYCNDISSAKAILMEVQEMSCSEQTYIVNFPDNEITSDSNIIPYSQYLVIAKEHDVISVIDDEETLILEEESQTKMLDKQNDLISIKQKINISLIGYSKLNKIKEDFGKRFVTQKDLSAEQAFWLKHSNYNPDTSIKSHTPVRIEAPSELSKCHNCSRNVKLDIKPISHRLKNNRDAHEVYLEKTIKNTNTLYGLVECARKWNPSEPLLESACIFTKHIQELLVYVSMTCLSLTKSCENLVTVTHMNKDKKVRFDEPITSSINILKQTDSLKTKDFNKPLLTSTGVKPTTSASGSKPLGNTKNNRITRPQSNNQNNKVEEHPRKVKPSLNKMKSVSEPISNALVKHFVRNVKYESMCAICNKCLFDANHDMCLVDYVKDVNVRSKSKSKRNKMRKVPLNRITTTKEVSLKETTITPVITQSSTLKVYSRKPKASRSVGSSSKAKIVESKTSNTNEPKQSWGSTVFDVPSSFVINCRPQRLSLGCHVCLLSKASKTKSWLWHQRLSHLNFNYITALAKQGLVRGLPKLKYQKDHLCSSCALSKSNKHSNKPKAEDSIQEKLYLLHMDLCRPMRIHSVNERKYILVIVDDYSQFTWVKLLRSKDEVPEFVIKFLKMIQVRLNEIVRNIRTDNLGKLKTKADIGIFIGYAPAKKAFRIYNKRTRMIIETIHVDFDELTVMASEQFSSRHVPKILTPRTISSGLVQNIPSLTPLVFTRHQLQDDALLCYFDAFPSSVEPKSYKEALMESYYIKAMQEELSEFDRLEVWELVPRPDRVMIITLKWIYKVKLHELGGVLKNKARLVARGYYQEKGIDFEEYFALVARLEAIHIFIAFFAYMNMVVYQMDVKTVFFNDILREEVYDSCIALIAFEDVDHAGCQDIRKTTSGSMQLLGDRLVSWSVKK</sequence>
<feature type="compositionally biased region" description="Polar residues" evidence="3">
    <location>
        <begin position="502"/>
        <end position="536"/>
    </location>
</feature>
<keyword evidence="1" id="KW-0479">Metal-binding</keyword>
<accession>A0A6L2JHT8</accession>
<dbReference type="GO" id="GO:0015074">
    <property type="term" value="P:DNA integration"/>
    <property type="evidence" value="ECO:0007669"/>
    <property type="project" value="InterPro"/>
</dbReference>
<dbReference type="PANTHER" id="PTHR42648:SF18">
    <property type="entry name" value="RETROTRANSPOSON, UNCLASSIFIED-LIKE PROTEIN"/>
    <property type="match status" value="1"/>
</dbReference>
<comment type="caution">
    <text evidence="6">The sequence shown here is derived from an EMBL/GenBank/DDBJ whole genome shotgun (WGS) entry which is preliminary data.</text>
</comment>
<dbReference type="GO" id="GO:0016787">
    <property type="term" value="F:hydrolase activity"/>
    <property type="evidence" value="ECO:0007669"/>
    <property type="project" value="UniProtKB-KW"/>
</dbReference>
<feature type="domain" description="Integrase catalytic" evidence="5">
    <location>
        <begin position="766"/>
        <end position="893"/>
    </location>
</feature>
<keyword evidence="4" id="KW-1133">Transmembrane helix</keyword>
<dbReference type="SUPFAM" id="SSF53098">
    <property type="entry name" value="Ribonuclease H-like"/>
    <property type="match status" value="1"/>
</dbReference>
<dbReference type="Pfam" id="PF25597">
    <property type="entry name" value="SH3_retrovirus"/>
    <property type="match status" value="1"/>
</dbReference>
<keyword evidence="4" id="KW-0472">Membrane</keyword>
<dbReference type="PANTHER" id="PTHR42648">
    <property type="entry name" value="TRANSPOSASE, PUTATIVE-RELATED"/>
    <property type="match status" value="1"/>
</dbReference>
<dbReference type="InterPro" id="IPR025724">
    <property type="entry name" value="GAG-pre-integrase_dom"/>
</dbReference>
<dbReference type="Pfam" id="PF07727">
    <property type="entry name" value="RVT_2"/>
    <property type="match status" value="1"/>
</dbReference>
<evidence type="ECO:0000256" key="3">
    <source>
        <dbReference type="SAM" id="MobiDB-lite"/>
    </source>
</evidence>
<dbReference type="InterPro" id="IPR001584">
    <property type="entry name" value="Integrase_cat-core"/>
</dbReference>
<dbReference type="InterPro" id="IPR013103">
    <property type="entry name" value="RVT_2"/>
</dbReference>
<gene>
    <name evidence="6" type="ORF">Tci_008551</name>
</gene>
<evidence type="ECO:0000256" key="1">
    <source>
        <dbReference type="ARBA" id="ARBA00022723"/>
    </source>
</evidence>
<dbReference type="AlphaFoldDB" id="A0A6L2JHT8"/>
<evidence type="ECO:0000259" key="5">
    <source>
        <dbReference type="PROSITE" id="PS50994"/>
    </source>
</evidence>
<keyword evidence="2" id="KW-0378">Hydrolase</keyword>
<dbReference type="InterPro" id="IPR039537">
    <property type="entry name" value="Retrotran_Ty1/copia-like"/>
</dbReference>
<evidence type="ECO:0000256" key="4">
    <source>
        <dbReference type="SAM" id="Phobius"/>
    </source>
</evidence>
<dbReference type="InterPro" id="IPR012337">
    <property type="entry name" value="RNaseH-like_sf"/>
</dbReference>
<dbReference type="PROSITE" id="PS50994">
    <property type="entry name" value="INTEGRASE"/>
    <property type="match status" value="1"/>
</dbReference>
<dbReference type="Gene3D" id="3.30.420.10">
    <property type="entry name" value="Ribonuclease H-like superfamily/Ribonuclease H"/>
    <property type="match status" value="1"/>
</dbReference>
<evidence type="ECO:0000313" key="6">
    <source>
        <dbReference type="EMBL" id="GEU36573.1"/>
    </source>
</evidence>
<dbReference type="GO" id="GO:0003676">
    <property type="term" value="F:nucleic acid binding"/>
    <property type="evidence" value="ECO:0007669"/>
    <property type="project" value="InterPro"/>
</dbReference>
<organism evidence="6">
    <name type="scientific">Tanacetum cinerariifolium</name>
    <name type="common">Dalmatian daisy</name>
    <name type="synonym">Chrysanthemum cinerariifolium</name>
    <dbReference type="NCBI Taxonomy" id="118510"/>
    <lineage>
        <taxon>Eukaryota</taxon>
        <taxon>Viridiplantae</taxon>
        <taxon>Streptophyta</taxon>
        <taxon>Embryophyta</taxon>
        <taxon>Tracheophyta</taxon>
        <taxon>Spermatophyta</taxon>
        <taxon>Magnoliopsida</taxon>
        <taxon>eudicotyledons</taxon>
        <taxon>Gunneridae</taxon>
        <taxon>Pentapetalae</taxon>
        <taxon>asterids</taxon>
        <taxon>campanulids</taxon>
        <taxon>Asterales</taxon>
        <taxon>Asteraceae</taxon>
        <taxon>Asteroideae</taxon>
        <taxon>Anthemideae</taxon>
        <taxon>Anthemidinae</taxon>
        <taxon>Tanacetum</taxon>
    </lineage>
</organism>
<name>A0A6L2JHT8_TANCI</name>
<dbReference type="InterPro" id="IPR057670">
    <property type="entry name" value="SH3_retrovirus"/>
</dbReference>
<dbReference type="Pfam" id="PF13976">
    <property type="entry name" value="gag_pre-integrs"/>
    <property type="match status" value="1"/>
</dbReference>
<feature type="transmembrane region" description="Helical" evidence="4">
    <location>
        <begin position="1035"/>
        <end position="1055"/>
    </location>
</feature>
<reference evidence="6" key="1">
    <citation type="journal article" date="2019" name="Sci. Rep.">
        <title>Draft genome of Tanacetum cinerariifolium, the natural source of mosquito coil.</title>
        <authorList>
            <person name="Yamashiro T."/>
            <person name="Shiraishi A."/>
            <person name="Satake H."/>
            <person name="Nakayama K."/>
        </authorList>
    </citation>
    <scope>NUCLEOTIDE SEQUENCE</scope>
</reference>
<evidence type="ECO:0000256" key="2">
    <source>
        <dbReference type="ARBA" id="ARBA00022801"/>
    </source>
</evidence>
<keyword evidence="4" id="KW-0812">Transmembrane</keyword>
<feature type="region of interest" description="Disordered" evidence="3">
    <location>
        <begin position="502"/>
        <end position="548"/>
    </location>
</feature>
<dbReference type="EMBL" id="BKCJ010000825">
    <property type="protein sequence ID" value="GEU36573.1"/>
    <property type="molecule type" value="Genomic_DNA"/>
</dbReference>
<dbReference type="GO" id="GO:0046872">
    <property type="term" value="F:metal ion binding"/>
    <property type="evidence" value="ECO:0007669"/>
    <property type="project" value="UniProtKB-KW"/>
</dbReference>
<protein>
    <submittedName>
        <fullName evidence="6">Retrovirus-related Pol polyprotein from transposon TNT 1-94</fullName>
    </submittedName>
</protein>
<dbReference type="InterPro" id="IPR036397">
    <property type="entry name" value="RNaseH_sf"/>
</dbReference>
<feature type="region of interest" description="Disordered" evidence="3">
    <location>
        <begin position="654"/>
        <end position="679"/>
    </location>
</feature>
<feature type="compositionally biased region" description="Polar residues" evidence="3">
    <location>
        <begin position="656"/>
        <end position="679"/>
    </location>
</feature>
<proteinExistence type="predicted"/>